<protein>
    <submittedName>
        <fullName evidence="2">LicD family protein (Phosphorylcholine metabolism)</fullName>
    </submittedName>
</protein>
<comment type="caution">
    <text evidence="2">The sequence shown here is derived from an EMBL/GenBank/DDBJ whole genome shotgun (WGS) entry which is preliminary data.</text>
</comment>
<dbReference type="RefSeq" id="WP_018578365.1">
    <property type="nucleotide sequence ID" value="NZ_KB892434.1"/>
</dbReference>
<name>A0A0W0YL86_9GAMM</name>
<keyword evidence="3" id="KW-1185">Reference proteome</keyword>
<reference evidence="2 3" key="1">
    <citation type="submission" date="2015-11" db="EMBL/GenBank/DDBJ databases">
        <title>Genomic analysis of 38 Legionella species identifies large and diverse effector repertoires.</title>
        <authorList>
            <person name="Burstein D."/>
            <person name="Amaro F."/>
            <person name="Zusman T."/>
            <person name="Lifshitz Z."/>
            <person name="Cohen O."/>
            <person name="Gilbert J.A."/>
            <person name="Pupko T."/>
            <person name="Shuman H.A."/>
            <person name="Segal G."/>
        </authorList>
    </citation>
    <scope>NUCLEOTIDE SEQUENCE [LARGE SCALE GENOMIC DNA]</scope>
    <source>
        <strain evidence="2 3">ATCC 49655</strain>
    </source>
</reference>
<dbReference type="Proteomes" id="UP000054600">
    <property type="component" value="Unassembled WGS sequence"/>
</dbReference>
<organism evidence="2 3">
    <name type="scientific">Legionella shakespearei DSM 23087</name>
    <dbReference type="NCBI Taxonomy" id="1122169"/>
    <lineage>
        <taxon>Bacteria</taxon>
        <taxon>Pseudomonadati</taxon>
        <taxon>Pseudomonadota</taxon>
        <taxon>Gammaproteobacteria</taxon>
        <taxon>Legionellales</taxon>
        <taxon>Legionellaceae</taxon>
        <taxon>Legionella</taxon>
    </lineage>
</organism>
<dbReference type="OrthoDB" id="9786100at2"/>
<evidence type="ECO:0000259" key="1">
    <source>
        <dbReference type="Pfam" id="PF04991"/>
    </source>
</evidence>
<dbReference type="InterPro" id="IPR007074">
    <property type="entry name" value="LicD/FKTN/FKRP_NTP_transf"/>
</dbReference>
<dbReference type="PATRIC" id="fig|1122169.6.peg.2774"/>
<dbReference type="Pfam" id="PF04991">
    <property type="entry name" value="LicD"/>
    <property type="match status" value="1"/>
</dbReference>
<gene>
    <name evidence="2" type="ORF">Lsha_2420</name>
</gene>
<dbReference type="AlphaFoldDB" id="A0A0W0YL86"/>
<sequence length="407" mass="45762">MSILNTLKKYPELELYSKEKGYELYQLILQLEREQSLWVYAVGLGIPVYSALNLLSKMITDVCRIIDTVIQTIVQREYAGGNVQTLLVDAVEYARSFIGMTVGIFLMVYNPAYAAELFLTAPADPNTIYLTSDEGARLYAMADVLHAFFIRHQIDYRISCGTALGALREHGIIRNDDDMDLMIHPDSVEKFKVLCETGVFAKETGIDIVAQEFTGGWQCFYSDSPKGAPNTPLEHTGKPFIDIFPGISRLLCDQTIITYGNANMSLQSKGDYFTADEWATCVEYPFGPTKLFGIEPNVMEDYLYRSYGPSALKYVNRLYPHEAYTAIYQSPLSILSILSQHPSPRALRHMCPSPLDFDQGVYESKRALARMPAEVNQSAKNSYRFMSNAQIAPDDPVISTDVALMQR</sequence>
<dbReference type="GO" id="GO:0009100">
    <property type="term" value="P:glycoprotein metabolic process"/>
    <property type="evidence" value="ECO:0007669"/>
    <property type="project" value="UniProtKB-ARBA"/>
</dbReference>
<dbReference type="EMBL" id="LNYW01000066">
    <property type="protein sequence ID" value="KTD57579.1"/>
    <property type="molecule type" value="Genomic_DNA"/>
</dbReference>
<feature type="domain" description="LicD/FKTN/FKRP nucleotidyltransferase" evidence="1">
    <location>
        <begin position="152"/>
        <end position="214"/>
    </location>
</feature>
<proteinExistence type="predicted"/>
<evidence type="ECO:0000313" key="3">
    <source>
        <dbReference type="Proteomes" id="UP000054600"/>
    </source>
</evidence>
<accession>A0A0W0YL86</accession>
<evidence type="ECO:0000313" key="2">
    <source>
        <dbReference type="EMBL" id="KTD57579.1"/>
    </source>
</evidence>